<sequence length="1403" mass="150188">MSALRGEAALESGLGRIRGTGQVVGAGFLVAPDTVCTCAHVVADALGLPRDTETAPEGAVLVEFPLARDADGAVPVLTGRVVSWQPVRDDDSGDVALLRLDAPLRHARPVPLVDGTSVWGHAFRAYGFPDGGDHGIWANGTLRAAQGAGWVQMDAGPGSPPVTNGFSGAAVWDDEQGGVVGLAVAAGHGALAGTAFLVPSAALVDERVLRPTCPFRGLEVFEEEDAAFFHGRDDDIERLTASIADRPLTVVVGPSGCGKSSLIRAGVLPRLRAGGTGVTLLRPVPGTAPHMLLAHALVPVLEPRAGEIDRLSRARELARLLEGVPGAVERVDGGRAPQAMTAVRASLEERTDPGGHLVVVDQLEEYADAAPSEARALLRLLLSLTGDPRGDGGRGLRVVATARQESLGTLLTSETSGSLSEAVVFLAPLDTADLHRAVTGPVDAVPGLWLEPGLAERITEDAGQAPGRMPMVEFTLTRLWERREGSMLTHAAYDDLGGVSGTVAGYAEEAYRRYVPETDEEIARRLFVQLARPDDQGGYARRAVPVDGLDPAAVVLARRLARGKLVVVDRTLDGTEIVDLVHEALTRLWPRLRAWLDESRDFREWQEQLRADLARWETKNREAGALQRGKTLAEALEWLQSRPHDVTADERAYIETGRRYEQRTVRRLRAGGAVLLALLLVAGALGVAAWQSSREVQDQLRVLAARALADESGRRQAQEPAAAVQLALAAWRADPTAPQAREALLGQYVRAQYLRGMYTGLWRGRVQELVATPDARTLVLRSKPDGKDPYELTVVTGALDGRPRHHTLAGAPRTGQRGAVSADGRHYAAAMPDGTVRLWRLGTAGGAPKRLGERLTEEGDIVGAQLDFSADGTRLLRYLDIHTPGRPGARPKAVLDVWEIDGLESVPVADSVVSTAGEQIVRFGTDADTVEVTTSHSEDTDTPDGSVLRDLRTARVLRELPYDDDSSERLALDDATGAYRYGSWDSSDGGFVDVALVRRGTDDTYATRLPLDDEPGYSSVELAVGRGGDGGLAVLSPVGDTLVVARASAAPPPARNAQITLSVLSPDGRRVARLTDRGLEVLDLVHGGTATGDLPAAYAEGADPELVWTPDGDRLVLFGEGGTHLHVYGADTLSEHVDVELDPDGTAGGDHGLISTVEPLPDGDVAVLTRTGRLLTVDPRRGVLTARPLTIEGSPRPRPSVWTRDQLAARPGHPRQVAVVASNDRQRGRIQIWDVRARTRTHELEGDEVDAVLQQKGTDNLAFSPDGRYLMVAHNDGRLHRWDVEDRETVGGPVVLQTSDHLVGMTDDGVVITAEGYGGYELWDPDGVRIGAIPHHSYSSSALRGTRLVLESEGLRSVFDVRPKAWFDHLCANVGRAFTEEEREDLPPGTPPEPPCQGLSGRS</sequence>
<dbReference type="InterPro" id="IPR015943">
    <property type="entry name" value="WD40/YVTN_repeat-like_dom_sf"/>
</dbReference>
<dbReference type="PROSITE" id="PS50082">
    <property type="entry name" value="WD_REPEATS_2"/>
    <property type="match status" value="1"/>
</dbReference>
<keyword evidence="5" id="KW-1185">Reference proteome</keyword>
<feature type="repeat" description="WD" evidence="1">
    <location>
        <begin position="1261"/>
        <end position="1292"/>
    </location>
</feature>
<dbReference type="SMART" id="SM00320">
    <property type="entry name" value="WD40"/>
    <property type="match status" value="2"/>
</dbReference>
<protein>
    <submittedName>
        <fullName evidence="4">Trypsin-like peptidase domain-containing protein</fullName>
    </submittedName>
</protein>
<reference evidence="4 5" key="1">
    <citation type="submission" date="2024-10" db="EMBL/GenBank/DDBJ databases">
        <authorList>
            <person name="Cho J.-C."/>
        </authorList>
    </citation>
    <scope>NUCLEOTIDE SEQUENCE [LARGE SCALE GENOMIC DNA]</scope>
    <source>
        <strain evidence="4 5">KCTC29696</strain>
    </source>
</reference>
<gene>
    <name evidence="4" type="ORF">ACG5V6_10365</name>
</gene>
<organism evidence="4 5">
    <name type="scientific">Streptomyces chitinivorans</name>
    <dbReference type="NCBI Taxonomy" id="1257027"/>
    <lineage>
        <taxon>Bacteria</taxon>
        <taxon>Bacillati</taxon>
        <taxon>Actinomycetota</taxon>
        <taxon>Actinomycetes</taxon>
        <taxon>Kitasatosporales</taxon>
        <taxon>Streptomycetaceae</taxon>
        <taxon>Streptomyces</taxon>
    </lineage>
</organism>
<dbReference type="SUPFAM" id="SSF82171">
    <property type="entry name" value="DPP6 N-terminal domain-like"/>
    <property type="match status" value="1"/>
</dbReference>
<dbReference type="Pfam" id="PF20703">
    <property type="entry name" value="nSTAND1"/>
    <property type="match status" value="1"/>
</dbReference>
<evidence type="ECO:0000313" key="5">
    <source>
        <dbReference type="Proteomes" id="UP001607069"/>
    </source>
</evidence>
<accession>A0ABW7HSM9</accession>
<evidence type="ECO:0000256" key="1">
    <source>
        <dbReference type="PROSITE-ProRule" id="PRU00221"/>
    </source>
</evidence>
<dbReference type="Proteomes" id="UP001607069">
    <property type="component" value="Unassembled WGS sequence"/>
</dbReference>
<proteinExistence type="predicted"/>
<dbReference type="SUPFAM" id="SSF50494">
    <property type="entry name" value="Trypsin-like serine proteases"/>
    <property type="match status" value="1"/>
</dbReference>
<feature type="domain" description="Novel STAND NTPase 1" evidence="3">
    <location>
        <begin position="214"/>
        <end position="623"/>
    </location>
</feature>
<dbReference type="SUPFAM" id="SSF50998">
    <property type="entry name" value="Quinoprotein alcohol dehydrogenase-like"/>
    <property type="match status" value="1"/>
</dbReference>
<comment type="caution">
    <text evidence="4">The sequence shown here is derived from an EMBL/GenBank/DDBJ whole genome shotgun (WGS) entry which is preliminary data.</text>
</comment>
<name>A0ABW7HSM9_9ACTN</name>
<dbReference type="InterPro" id="IPR011047">
    <property type="entry name" value="Quinoprotein_ADH-like_sf"/>
</dbReference>
<evidence type="ECO:0000259" key="3">
    <source>
        <dbReference type="Pfam" id="PF20703"/>
    </source>
</evidence>
<dbReference type="InterPro" id="IPR009003">
    <property type="entry name" value="Peptidase_S1_PA"/>
</dbReference>
<evidence type="ECO:0000256" key="2">
    <source>
        <dbReference type="SAM" id="MobiDB-lite"/>
    </source>
</evidence>
<dbReference type="SUPFAM" id="SSF52540">
    <property type="entry name" value="P-loop containing nucleoside triphosphate hydrolases"/>
    <property type="match status" value="1"/>
</dbReference>
<keyword evidence="1" id="KW-0853">WD repeat</keyword>
<dbReference type="InterPro" id="IPR001680">
    <property type="entry name" value="WD40_rpt"/>
</dbReference>
<dbReference type="Gene3D" id="2.40.10.120">
    <property type="match status" value="1"/>
</dbReference>
<evidence type="ECO:0000313" key="4">
    <source>
        <dbReference type="EMBL" id="MFH0248614.1"/>
    </source>
</evidence>
<dbReference type="Pfam" id="PF13365">
    <property type="entry name" value="Trypsin_2"/>
    <property type="match status" value="1"/>
</dbReference>
<feature type="region of interest" description="Disordered" evidence="2">
    <location>
        <begin position="1380"/>
        <end position="1403"/>
    </location>
</feature>
<dbReference type="EMBL" id="JBIHMK010000029">
    <property type="protein sequence ID" value="MFH0248614.1"/>
    <property type="molecule type" value="Genomic_DNA"/>
</dbReference>
<dbReference type="InterPro" id="IPR027417">
    <property type="entry name" value="P-loop_NTPase"/>
</dbReference>
<dbReference type="Gene3D" id="3.40.50.300">
    <property type="entry name" value="P-loop containing nucleotide triphosphate hydrolases"/>
    <property type="match status" value="1"/>
</dbReference>
<dbReference type="RefSeq" id="WP_279951661.1">
    <property type="nucleotide sequence ID" value="NZ_BAABEN010000029.1"/>
</dbReference>
<dbReference type="InterPro" id="IPR049052">
    <property type="entry name" value="nSTAND1"/>
</dbReference>
<dbReference type="Gene3D" id="2.130.10.10">
    <property type="entry name" value="YVTN repeat-like/Quinoprotein amine dehydrogenase"/>
    <property type="match status" value="2"/>
</dbReference>